<dbReference type="GO" id="GO:0016289">
    <property type="term" value="F:acyl-CoA hydrolase activity"/>
    <property type="evidence" value="ECO:0007669"/>
    <property type="project" value="UniProtKB-ARBA"/>
</dbReference>
<proteinExistence type="predicted"/>
<evidence type="ECO:0000256" key="1">
    <source>
        <dbReference type="ARBA" id="ARBA00022801"/>
    </source>
</evidence>
<dbReference type="Pfam" id="PF03061">
    <property type="entry name" value="4HBT"/>
    <property type="match status" value="1"/>
</dbReference>
<dbReference type="AlphaFoldDB" id="A0A132PHT1"/>
<dbReference type="RefSeq" id="WP_067852702.1">
    <property type="nucleotide sequence ID" value="NZ_LGTW01000016.1"/>
</dbReference>
<dbReference type="CDD" id="cd03443">
    <property type="entry name" value="PaaI_thioesterase"/>
    <property type="match status" value="1"/>
</dbReference>
<dbReference type="InterPro" id="IPR003736">
    <property type="entry name" value="PAAI_dom"/>
</dbReference>
<protein>
    <recommendedName>
        <fullName evidence="2">Thioesterase domain-containing protein</fullName>
    </recommendedName>
</protein>
<evidence type="ECO:0000259" key="2">
    <source>
        <dbReference type="Pfam" id="PF03061"/>
    </source>
</evidence>
<accession>A0A132PHT1</accession>
<dbReference type="InterPro" id="IPR029069">
    <property type="entry name" value="HotDog_dom_sf"/>
</dbReference>
<dbReference type="SUPFAM" id="SSF54637">
    <property type="entry name" value="Thioesterase/thiol ester dehydrase-isomerase"/>
    <property type="match status" value="1"/>
</dbReference>
<dbReference type="STRING" id="59750.AWC31_08850"/>
<dbReference type="EMBL" id="LGTW01000016">
    <property type="protein sequence ID" value="KWX21918.1"/>
    <property type="molecule type" value="Genomic_DNA"/>
</dbReference>
<reference evidence="3 4" key="1">
    <citation type="submission" date="2015-07" db="EMBL/GenBank/DDBJ databases">
        <title>A draft genome sequence of Mycobacterium wolinskyi.</title>
        <authorList>
            <person name="de Man T.J."/>
            <person name="Perry K.A."/>
            <person name="Coulliette A.D."/>
            <person name="Jensen B."/>
            <person name="Toney N.C."/>
            <person name="Limbago B.M."/>
            <person name="Noble-Wang J."/>
        </authorList>
    </citation>
    <scope>NUCLEOTIDE SEQUENCE [LARGE SCALE GENOMIC DNA]</scope>
    <source>
        <strain evidence="3 4">CDC_01</strain>
    </source>
</reference>
<dbReference type="NCBIfam" id="TIGR00369">
    <property type="entry name" value="unchar_dom_1"/>
    <property type="match status" value="1"/>
</dbReference>
<feature type="domain" description="Thioesterase" evidence="2">
    <location>
        <begin position="65"/>
        <end position="137"/>
    </location>
</feature>
<comment type="caution">
    <text evidence="3">The sequence shown here is derived from an EMBL/GenBank/DDBJ whole genome shotgun (WGS) entry which is preliminary data.</text>
</comment>
<sequence length="150" mass="16290">MTTTDPLRTAGDPVAAARYAAEVAEPKFGQYFLIHFLGLSIDYLDDEHACTVHLPFAHHLCNAGGGVHGGVLSTVLDISMGHACNRYLSAGSTIEMQMRFLRPVTSDVSCTGRIVHGGRRVVQLESRMHDDAGRLVATANGSWFRHPTTQ</sequence>
<keyword evidence="4" id="KW-1185">Reference proteome</keyword>
<dbReference type="InterPro" id="IPR006683">
    <property type="entry name" value="Thioestr_dom"/>
</dbReference>
<dbReference type="PATRIC" id="fig|59750.3.peg.1822"/>
<keyword evidence="1" id="KW-0378">Hydrolase</keyword>
<dbReference type="Gene3D" id="3.10.129.10">
    <property type="entry name" value="Hotdog Thioesterase"/>
    <property type="match status" value="1"/>
</dbReference>
<name>A0A132PHT1_9MYCO</name>
<dbReference type="Proteomes" id="UP000070612">
    <property type="component" value="Unassembled WGS sequence"/>
</dbReference>
<organism evidence="3 4">
    <name type="scientific">Mycolicibacterium wolinskyi</name>
    <dbReference type="NCBI Taxonomy" id="59750"/>
    <lineage>
        <taxon>Bacteria</taxon>
        <taxon>Bacillati</taxon>
        <taxon>Actinomycetota</taxon>
        <taxon>Actinomycetes</taxon>
        <taxon>Mycobacteriales</taxon>
        <taxon>Mycobacteriaceae</taxon>
        <taxon>Mycolicibacterium</taxon>
    </lineage>
</organism>
<gene>
    <name evidence="3" type="ORF">AFM11_22360</name>
</gene>
<evidence type="ECO:0000313" key="3">
    <source>
        <dbReference type="EMBL" id="KWX21918.1"/>
    </source>
</evidence>
<evidence type="ECO:0000313" key="4">
    <source>
        <dbReference type="Proteomes" id="UP000070612"/>
    </source>
</evidence>